<accession>A0ABW1NYV5</accession>
<keyword evidence="6" id="KW-1185">Reference proteome</keyword>
<dbReference type="SUPFAM" id="SSF51735">
    <property type="entry name" value="NAD(P)-binding Rossmann-fold domains"/>
    <property type="match status" value="1"/>
</dbReference>
<keyword evidence="1" id="KW-0521">NADP</keyword>
<dbReference type="RefSeq" id="WP_380632920.1">
    <property type="nucleotide sequence ID" value="NZ_JBHSQO010000003.1"/>
</dbReference>
<feature type="region of interest" description="Disordered" evidence="3">
    <location>
        <begin position="1"/>
        <end position="27"/>
    </location>
</feature>
<evidence type="ECO:0000256" key="2">
    <source>
        <dbReference type="ARBA" id="ARBA00023002"/>
    </source>
</evidence>
<dbReference type="Gene3D" id="3.40.50.720">
    <property type="entry name" value="NAD(P)-binding Rossmann-like Domain"/>
    <property type="match status" value="1"/>
</dbReference>
<dbReference type="InterPro" id="IPR036291">
    <property type="entry name" value="NAD(P)-bd_dom_sf"/>
</dbReference>
<dbReference type="InterPro" id="IPR013154">
    <property type="entry name" value="ADH-like_N"/>
</dbReference>
<protein>
    <submittedName>
        <fullName evidence="5">Zinc-binding dehydrogenase</fullName>
    </submittedName>
</protein>
<keyword evidence="2" id="KW-0560">Oxidoreductase</keyword>
<dbReference type="PANTHER" id="PTHR48106">
    <property type="entry name" value="QUINONE OXIDOREDUCTASE PIG3-RELATED"/>
    <property type="match status" value="1"/>
</dbReference>
<reference evidence="6" key="1">
    <citation type="journal article" date="2019" name="Int. J. Syst. Evol. Microbiol.">
        <title>The Global Catalogue of Microorganisms (GCM) 10K type strain sequencing project: providing services to taxonomists for standard genome sequencing and annotation.</title>
        <authorList>
            <consortium name="The Broad Institute Genomics Platform"/>
            <consortium name="The Broad Institute Genome Sequencing Center for Infectious Disease"/>
            <person name="Wu L."/>
            <person name="Ma J."/>
        </authorList>
    </citation>
    <scope>NUCLEOTIDE SEQUENCE [LARGE SCALE GENOMIC DNA]</scope>
    <source>
        <strain evidence="6">CGMCC 4.7246</strain>
    </source>
</reference>
<proteinExistence type="predicted"/>
<name>A0ABW1NYV5_9PSEU</name>
<dbReference type="Pfam" id="PF08240">
    <property type="entry name" value="ADH_N"/>
    <property type="match status" value="1"/>
</dbReference>
<feature type="compositionally biased region" description="Basic and acidic residues" evidence="3">
    <location>
        <begin position="1"/>
        <end position="20"/>
    </location>
</feature>
<dbReference type="InterPro" id="IPR011032">
    <property type="entry name" value="GroES-like_sf"/>
</dbReference>
<dbReference type="SMART" id="SM00829">
    <property type="entry name" value="PKS_ER"/>
    <property type="match status" value="1"/>
</dbReference>
<comment type="caution">
    <text evidence="5">The sequence shown here is derived from an EMBL/GenBank/DDBJ whole genome shotgun (WGS) entry which is preliminary data.</text>
</comment>
<dbReference type="CDD" id="cd08244">
    <property type="entry name" value="MDR_enoyl_red"/>
    <property type="match status" value="1"/>
</dbReference>
<gene>
    <name evidence="5" type="ORF">ACFP3R_03905</name>
</gene>
<evidence type="ECO:0000256" key="3">
    <source>
        <dbReference type="SAM" id="MobiDB-lite"/>
    </source>
</evidence>
<evidence type="ECO:0000313" key="6">
    <source>
        <dbReference type="Proteomes" id="UP001596220"/>
    </source>
</evidence>
<evidence type="ECO:0000313" key="5">
    <source>
        <dbReference type="EMBL" id="MFC6088403.1"/>
    </source>
</evidence>
<evidence type="ECO:0000256" key="1">
    <source>
        <dbReference type="ARBA" id="ARBA00022857"/>
    </source>
</evidence>
<feature type="domain" description="Enoyl reductase (ER)" evidence="4">
    <location>
        <begin position="10"/>
        <end position="316"/>
    </location>
</feature>
<dbReference type="EMBL" id="JBHSQO010000003">
    <property type="protein sequence ID" value="MFC6088403.1"/>
    <property type="molecule type" value="Genomic_DNA"/>
</dbReference>
<dbReference type="PANTHER" id="PTHR48106:SF18">
    <property type="entry name" value="QUINONE OXIDOREDUCTASE PIG3"/>
    <property type="match status" value="1"/>
</dbReference>
<organism evidence="5 6">
    <name type="scientific">Saccharothrix lopnurensis</name>
    <dbReference type="NCBI Taxonomy" id="1670621"/>
    <lineage>
        <taxon>Bacteria</taxon>
        <taxon>Bacillati</taxon>
        <taxon>Actinomycetota</taxon>
        <taxon>Actinomycetes</taxon>
        <taxon>Pseudonocardiales</taxon>
        <taxon>Pseudonocardiaceae</taxon>
        <taxon>Saccharothrix</taxon>
    </lineage>
</organism>
<sequence>MRAIRQHEFGPAENLRHEEVPDPEPGPGQVRLAVSAAGVHLLDTAIRRGEPGGPFPLPELPVVPGREVAGVVTALGEGADAHWLGKRVVAHLGQAGGGYAEQAVANAGSLHELPDHVSDDAAVAMVGTGRTAVGVLRIARLTEDDVVLVTSAAGGLGALFVRAAQAVGARVVGAASTAKLDLVRELGADLAVDYTRPGWTDGVGAVTVVLDGVGGEAGRAALELLGVGGHVVLFGWSSGTPTRVETADLYRQGLTASVAVGPRLLKGTSLRELEQRSLELLAEQRLTPLTTTFPLRDAARAHTALETRATTGKVVLRP</sequence>
<dbReference type="Pfam" id="PF13602">
    <property type="entry name" value="ADH_zinc_N_2"/>
    <property type="match status" value="1"/>
</dbReference>
<dbReference type="Proteomes" id="UP001596220">
    <property type="component" value="Unassembled WGS sequence"/>
</dbReference>
<evidence type="ECO:0000259" key="4">
    <source>
        <dbReference type="SMART" id="SM00829"/>
    </source>
</evidence>
<dbReference type="Gene3D" id="3.90.180.10">
    <property type="entry name" value="Medium-chain alcohol dehydrogenases, catalytic domain"/>
    <property type="match status" value="1"/>
</dbReference>
<dbReference type="SUPFAM" id="SSF50129">
    <property type="entry name" value="GroES-like"/>
    <property type="match status" value="1"/>
</dbReference>
<dbReference type="InterPro" id="IPR020843">
    <property type="entry name" value="ER"/>
</dbReference>